<gene>
    <name evidence="12" type="ORF">PIL02S_00436</name>
</gene>
<dbReference type="InterPro" id="IPR003594">
    <property type="entry name" value="HATPase_dom"/>
</dbReference>
<dbReference type="Gene3D" id="3.30.565.10">
    <property type="entry name" value="Histidine kinase-like ATPase, C-terminal domain"/>
    <property type="match status" value="1"/>
</dbReference>
<reference evidence="12 13" key="1">
    <citation type="submission" date="2018-01" db="EMBL/GenBank/DDBJ databases">
        <title>Genome sequence of the PGP bacterium Paenibacillus illinoisensis E3.</title>
        <authorList>
            <person name="Rolli E."/>
            <person name="Marasco R."/>
            <person name="Bessem C."/>
            <person name="Michoud G."/>
            <person name="Gaiarsa S."/>
            <person name="Borin S."/>
            <person name="Daffonchio D."/>
        </authorList>
    </citation>
    <scope>NUCLEOTIDE SEQUENCE [LARGE SCALE GENOMIC DNA]</scope>
    <source>
        <strain evidence="12 13">E3</strain>
    </source>
</reference>
<sequence>MLTYTMKRVIFPLGCLLVILSSYFLGRTSSLTWMILAGALFVASIYGERRYPVLQKIQWIFLGVFHYFSELNWCNMLYYLLIMTMIQNKQRVEQTLPISLLLVLQYTGIRLSYVTIDAYTLSVSLFDLLTAIVIIFLYHTLVNSEAEKRRLREKNQFLTLHDPLTGLLNYEGYMNALQETAEKQRSFLLILLNIQNFNGFNKEVENNWSTIIAGTGRSIFKHFADAYGISRYAGDRFSIILPEVAGIEERISMMQTTDLKGLQVTYSISIYPETEETLQQLITIAEERLFQAQRSKWIKNEEEIYRSERLRAVGELAAGMAHEIRNPLTAIRGFLQLSRGQAFNIAPWYEVIMGEVIRVTDLTAEFLQFSKPQAHLMKPEKLDQCLERVLSLTESDAASRGHRISLELTGHAVMVHMDRDKIVQVLINLIRNAFEAMNDPGEVHIVLVHEGDKAYTSITDTGSGIPEKALADIFNPFYTTKEEGTGLGLSLCQKIAHDHHGEITVRSEVGIGSMFTLELPVVAVE</sequence>
<dbReference type="SUPFAM" id="SSF47384">
    <property type="entry name" value="Homodimeric domain of signal transducing histidine kinase"/>
    <property type="match status" value="1"/>
</dbReference>
<keyword evidence="4 12" id="KW-0808">Transferase</keyword>
<feature type="transmembrane region" description="Helical" evidence="9">
    <location>
        <begin position="6"/>
        <end position="24"/>
    </location>
</feature>
<keyword evidence="8" id="KW-0902">Two-component regulatory system</keyword>
<evidence type="ECO:0000256" key="1">
    <source>
        <dbReference type="ARBA" id="ARBA00000085"/>
    </source>
</evidence>
<evidence type="ECO:0000313" key="13">
    <source>
        <dbReference type="Proteomes" id="UP000247459"/>
    </source>
</evidence>
<keyword evidence="7" id="KW-0067">ATP-binding</keyword>
<dbReference type="InterPro" id="IPR005467">
    <property type="entry name" value="His_kinase_dom"/>
</dbReference>
<comment type="catalytic activity">
    <reaction evidence="1">
        <text>ATP + protein L-histidine = ADP + protein N-phospho-L-histidine.</text>
        <dbReference type="EC" id="2.7.13.3"/>
    </reaction>
</comment>
<dbReference type="Gene3D" id="1.10.287.130">
    <property type="match status" value="1"/>
</dbReference>
<evidence type="ECO:0000256" key="8">
    <source>
        <dbReference type="ARBA" id="ARBA00023012"/>
    </source>
</evidence>
<dbReference type="AlphaFoldDB" id="A0A2W0CEQ9"/>
<dbReference type="Pfam" id="PF00990">
    <property type="entry name" value="GGDEF"/>
    <property type="match status" value="1"/>
</dbReference>
<feature type="transmembrane region" description="Helical" evidence="9">
    <location>
        <begin position="59"/>
        <end position="82"/>
    </location>
</feature>
<dbReference type="SMART" id="SM00388">
    <property type="entry name" value="HisKA"/>
    <property type="match status" value="1"/>
</dbReference>
<feature type="transmembrane region" description="Helical" evidence="9">
    <location>
        <begin position="31"/>
        <end position="47"/>
    </location>
</feature>
<dbReference type="SUPFAM" id="SSF55073">
    <property type="entry name" value="Nucleotide cyclase"/>
    <property type="match status" value="1"/>
</dbReference>
<dbReference type="CDD" id="cd00082">
    <property type="entry name" value="HisKA"/>
    <property type="match status" value="1"/>
</dbReference>
<organism evidence="12 13">
    <name type="scientific">Paenibacillus illinoisensis</name>
    <dbReference type="NCBI Taxonomy" id="59845"/>
    <lineage>
        <taxon>Bacteria</taxon>
        <taxon>Bacillati</taxon>
        <taxon>Bacillota</taxon>
        <taxon>Bacilli</taxon>
        <taxon>Bacillales</taxon>
        <taxon>Paenibacillaceae</taxon>
        <taxon>Paenibacillus</taxon>
    </lineage>
</organism>
<keyword evidence="5" id="KW-0547">Nucleotide-binding</keyword>
<feature type="transmembrane region" description="Helical" evidence="9">
    <location>
        <begin position="119"/>
        <end position="142"/>
    </location>
</feature>
<evidence type="ECO:0000256" key="2">
    <source>
        <dbReference type="ARBA" id="ARBA00012438"/>
    </source>
</evidence>
<evidence type="ECO:0000256" key="4">
    <source>
        <dbReference type="ARBA" id="ARBA00022679"/>
    </source>
</evidence>
<evidence type="ECO:0000259" key="11">
    <source>
        <dbReference type="PROSITE" id="PS50887"/>
    </source>
</evidence>
<accession>A0A2W0CEQ9</accession>
<dbReference type="InterPro" id="IPR029787">
    <property type="entry name" value="Nucleotide_cyclase"/>
</dbReference>
<dbReference type="SUPFAM" id="SSF55874">
    <property type="entry name" value="ATPase domain of HSP90 chaperone/DNA topoisomerase II/histidine kinase"/>
    <property type="match status" value="1"/>
</dbReference>
<protein>
    <recommendedName>
        <fullName evidence="2">histidine kinase</fullName>
        <ecNumber evidence="2">2.7.13.3</ecNumber>
    </recommendedName>
</protein>
<dbReference type="Proteomes" id="UP000247459">
    <property type="component" value="Unassembled WGS sequence"/>
</dbReference>
<dbReference type="GO" id="GO:0005524">
    <property type="term" value="F:ATP binding"/>
    <property type="evidence" value="ECO:0007669"/>
    <property type="project" value="UniProtKB-KW"/>
</dbReference>
<evidence type="ECO:0000256" key="5">
    <source>
        <dbReference type="ARBA" id="ARBA00022741"/>
    </source>
</evidence>
<evidence type="ECO:0000313" key="12">
    <source>
        <dbReference type="EMBL" id="PYY31340.1"/>
    </source>
</evidence>
<evidence type="ECO:0000256" key="7">
    <source>
        <dbReference type="ARBA" id="ARBA00022840"/>
    </source>
</evidence>
<dbReference type="InterPro" id="IPR003661">
    <property type="entry name" value="HisK_dim/P_dom"/>
</dbReference>
<dbReference type="InterPro" id="IPR000160">
    <property type="entry name" value="GGDEF_dom"/>
</dbReference>
<dbReference type="PANTHER" id="PTHR43065">
    <property type="entry name" value="SENSOR HISTIDINE KINASE"/>
    <property type="match status" value="1"/>
</dbReference>
<dbReference type="EMBL" id="PRLG01000002">
    <property type="protein sequence ID" value="PYY31340.1"/>
    <property type="molecule type" value="Genomic_DNA"/>
</dbReference>
<feature type="domain" description="Histidine kinase" evidence="10">
    <location>
        <begin position="319"/>
        <end position="523"/>
    </location>
</feature>
<dbReference type="GO" id="GO:0000155">
    <property type="term" value="F:phosphorelay sensor kinase activity"/>
    <property type="evidence" value="ECO:0007669"/>
    <property type="project" value="InterPro"/>
</dbReference>
<dbReference type="PROSITE" id="PS50109">
    <property type="entry name" value="HIS_KIN"/>
    <property type="match status" value="1"/>
</dbReference>
<dbReference type="Pfam" id="PF00512">
    <property type="entry name" value="HisKA"/>
    <property type="match status" value="1"/>
</dbReference>
<keyword evidence="9" id="KW-0812">Transmembrane</keyword>
<dbReference type="InterPro" id="IPR004358">
    <property type="entry name" value="Sig_transdc_His_kin-like_C"/>
</dbReference>
<dbReference type="PANTHER" id="PTHR43065:SF10">
    <property type="entry name" value="PEROXIDE STRESS-ACTIVATED HISTIDINE KINASE MAK3"/>
    <property type="match status" value="1"/>
</dbReference>
<dbReference type="InterPro" id="IPR036097">
    <property type="entry name" value="HisK_dim/P_sf"/>
</dbReference>
<name>A0A2W0CEQ9_9BACL</name>
<dbReference type="InterPro" id="IPR036890">
    <property type="entry name" value="HATPase_C_sf"/>
</dbReference>
<dbReference type="Pfam" id="PF02518">
    <property type="entry name" value="HATPase_c"/>
    <property type="match status" value="1"/>
</dbReference>
<dbReference type="InterPro" id="IPR043128">
    <property type="entry name" value="Rev_trsase/Diguanyl_cyclase"/>
</dbReference>
<dbReference type="PROSITE" id="PS50887">
    <property type="entry name" value="GGDEF"/>
    <property type="match status" value="1"/>
</dbReference>
<dbReference type="SMART" id="SM00387">
    <property type="entry name" value="HATPase_c"/>
    <property type="match status" value="1"/>
</dbReference>
<dbReference type="EC" id="2.7.13.3" evidence="2"/>
<feature type="domain" description="GGDEF" evidence="11">
    <location>
        <begin position="185"/>
        <end position="307"/>
    </location>
</feature>
<keyword evidence="9" id="KW-0472">Membrane</keyword>
<evidence type="ECO:0000256" key="3">
    <source>
        <dbReference type="ARBA" id="ARBA00022553"/>
    </source>
</evidence>
<dbReference type="Gene3D" id="3.30.70.270">
    <property type="match status" value="1"/>
</dbReference>
<keyword evidence="9" id="KW-1133">Transmembrane helix</keyword>
<dbReference type="PRINTS" id="PR00344">
    <property type="entry name" value="BCTRLSENSOR"/>
</dbReference>
<feature type="transmembrane region" description="Helical" evidence="9">
    <location>
        <begin position="94"/>
        <end position="113"/>
    </location>
</feature>
<dbReference type="SMART" id="SM00267">
    <property type="entry name" value="GGDEF"/>
    <property type="match status" value="1"/>
</dbReference>
<evidence type="ECO:0000256" key="6">
    <source>
        <dbReference type="ARBA" id="ARBA00022777"/>
    </source>
</evidence>
<comment type="caution">
    <text evidence="12">The sequence shown here is derived from an EMBL/GenBank/DDBJ whole genome shotgun (WGS) entry which is preliminary data.</text>
</comment>
<keyword evidence="6 12" id="KW-0418">Kinase</keyword>
<evidence type="ECO:0000259" key="10">
    <source>
        <dbReference type="PROSITE" id="PS50109"/>
    </source>
</evidence>
<proteinExistence type="predicted"/>
<evidence type="ECO:0000256" key="9">
    <source>
        <dbReference type="SAM" id="Phobius"/>
    </source>
</evidence>
<keyword evidence="3" id="KW-0597">Phosphoprotein</keyword>